<feature type="coiled-coil region" evidence="1">
    <location>
        <begin position="37"/>
        <end position="96"/>
    </location>
</feature>
<reference evidence="3 4" key="1">
    <citation type="submission" date="2018-08" db="EMBL/GenBank/DDBJ databases">
        <title>Chitinophagaceae sp. K23C18032701, a novel bacterium isolated from forest soil.</title>
        <authorList>
            <person name="Wang C."/>
        </authorList>
    </citation>
    <scope>NUCLEOTIDE SEQUENCE [LARGE SCALE GENOMIC DNA]</scope>
    <source>
        <strain evidence="3 4">K23C18032701</strain>
    </source>
</reference>
<protein>
    <submittedName>
        <fullName evidence="3">Uncharacterized protein</fullName>
    </submittedName>
</protein>
<evidence type="ECO:0000313" key="3">
    <source>
        <dbReference type="EMBL" id="RFM30018.1"/>
    </source>
</evidence>
<dbReference type="RefSeq" id="WP_116845774.1">
    <property type="nucleotide sequence ID" value="NZ_QTJU01000001.1"/>
</dbReference>
<evidence type="ECO:0000256" key="2">
    <source>
        <dbReference type="SAM" id="Phobius"/>
    </source>
</evidence>
<keyword evidence="4" id="KW-1185">Reference proteome</keyword>
<evidence type="ECO:0000313" key="4">
    <source>
        <dbReference type="Proteomes" id="UP000261284"/>
    </source>
</evidence>
<accession>A0A3E1NQE3</accession>
<dbReference type="EMBL" id="QTJU01000001">
    <property type="protein sequence ID" value="RFM30018.1"/>
    <property type="molecule type" value="Genomic_DNA"/>
</dbReference>
<sequence length="99" mass="11614">MIKRCVLLATAGELALPDWGEKLTMVATLGFFLYYFMKELREVRNQMDSMRKEYEQKHDAMFDRVVECEKKSTEALNRVSDSTERLTEAVDSLTEKLQR</sequence>
<evidence type="ECO:0000256" key="1">
    <source>
        <dbReference type="SAM" id="Coils"/>
    </source>
</evidence>
<dbReference type="OrthoDB" id="9956908at2"/>
<keyword evidence="1" id="KW-0175">Coiled coil</keyword>
<organism evidence="3 4">
    <name type="scientific">Deminuibacter soli</name>
    <dbReference type="NCBI Taxonomy" id="2291815"/>
    <lineage>
        <taxon>Bacteria</taxon>
        <taxon>Pseudomonadati</taxon>
        <taxon>Bacteroidota</taxon>
        <taxon>Chitinophagia</taxon>
        <taxon>Chitinophagales</taxon>
        <taxon>Chitinophagaceae</taxon>
        <taxon>Deminuibacter</taxon>
    </lineage>
</organism>
<keyword evidence="2" id="KW-0472">Membrane</keyword>
<keyword evidence="2" id="KW-0812">Transmembrane</keyword>
<gene>
    <name evidence="3" type="ORF">DXN05_03335</name>
</gene>
<dbReference type="AlphaFoldDB" id="A0A3E1NQE3"/>
<comment type="caution">
    <text evidence="3">The sequence shown here is derived from an EMBL/GenBank/DDBJ whole genome shotgun (WGS) entry which is preliminary data.</text>
</comment>
<proteinExistence type="predicted"/>
<feature type="transmembrane region" description="Helical" evidence="2">
    <location>
        <begin position="19"/>
        <end position="37"/>
    </location>
</feature>
<name>A0A3E1NQE3_9BACT</name>
<keyword evidence="2" id="KW-1133">Transmembrane helix</keyword>
<dbReference type="Proteomes" id="UP000261284">
    <property type="component" value="Unassembled WGS sequence"/>
</dbReference>